<sequence length="274" mass="31407">MPNKLHIQQRFNQKASTYDQHAIVQKQMADQLLQSFQSKYLPSRVLEIGCGTGYLTKKMVTYPRLLTHYTALDLADKMLMRTEQAIRDHHDQSTLPASLQLVCADIEDWAHTVTDSSYDLILSNACFQWLLYPQKTLSQLHRILQSEGHLLFSTFGPLTFHELQESYNATYTSMGEKAQSHVLTFHSSTEWASFLEHAGFQNIEVQTYSITLYYSTVIDFLRSIKEIGATVPPPSHGLGDRRLLIPMMNYYQDTFQQDQGIPATYEVLLITAQC</sequence>
<dbReference type="CDD" id="cd02440">
    <property type="entry name" value="AdoMet_MTases"/>
    <property type="match status" value="1"/>
</dbReference>
<dbReference type="InterPro" id="IPR029063">
    <property type="entry name" value="SAM-dependent_MTases_sf"/>
</dbReference>
<evidence type="ECO:0000313" key="6">
    <source>
        <dbReference type="EMBL" id="QDX91909.1"/>
    </source>
</evidence>
<dbReference type="GO" id="GO:0009102">
    <property type="term" value="P:biotin biosynthetic process"/>
    <property type="evidence" value="ECO:0007669"/>
    <property type="project" value="UniProtKB-UniRule"/>
</dbReference>
<comment type="similarity">
    <text evidence="5">Belongs to the methyltransferase superfamily.</text>
</comment>
<dbReference type="HAMAP" id="MF_00835">
    <property type="entry name" value="BioC"/>
    <property type="match status" value="1"/>
</dbReference>
<dbReference type="Pfam" id="PF13489">
    <property type="entry name" value="Methyltransf_23"/>
    <property type="match status" value="1"/>
</dbReference>
<proteinExistence type="inferred from homology"/>
<keyword evidence="4 5" id="KW-0093">Biotin biosynthesis</keyword>
<protein>
    <recommendedName>
        <fullName evidence="5">Malonyl-[acyl-carrier protein] O-methyltransferase</fullName>
        <shortName evidence="5">Malonyl-ACP O-methyltransferase</shortName>
        <ecNumber evidence="5">2.1.1.197</ecNumber>
    </recommendedName>
    <alternativeName>
        <fullName evidence="5">Biotin synthesis protein BioC</fullName>
    </alternativeName>
</protein>
<dbReference type="UniPathway" id="UPA00078"/>
<dbReference type="SUPFAM" id="SSF53335">
    <property type="entry name" value="S-adenosyl-L-methionine-dependent methyltransferases"/>
    <property type="match status" value="1"/>
</dbReference>
<dbReference type="NCBIfam" id="TIGR02072">
    <property type="entry name" value="BioC"/>
    <property type="match status" value="1"/>
</dbReference>
<dbReference type="InterPro" id="IPR050602">
    <property type="entry name" value="Malonyl-ACP_OMT"/>
</dbReference>
<evidence type="ECO:0000256" key="3">
    <source>
        <dbReference type="ARBA" id="ARBA00022691"/>
    </source>
</evidence>
<organism evidence="6 7">
    <name type="scientific">Brevibacillus laterosporus</name>
    <name type="common">Bacillus laterosporus</name>
    <dbReference type="NCBI Taxonomy" id="1465"/>
    <lineage>
        <taxon>Bacteria</taxon>
        <taxon>Bacillati</taxon>
        <taxon>Bacillota</taxon>
        <taxon>Bacilli</taxon>
        <taxon>Bacillales</taxon>
        <taxon>Paenibacillaceae</taxon>
        <taxon>Brevibacillus</taxon>
    </lineage>
</organism>
<dbReference type="GO" id="GO:0010340">
    <property type="term" value="F:carboxyl-O-methyltransferase activity"/>
    <property type="evidence" value="ECO:0007669"/>
    <property type="project" value="UniProtKB-UniRule"/>
</dbReference>
<name>A0A518V4I7_BRELA</name>
<keyword evidence="2 5" id="KW-0808">Transferase</keyword>
<evidence type="ECO:0000256" key="5">
    <source>
        <dbReference type="HAMAP-Rule" id="MF_00835"/>
    </source>
</evidence>
<keyword evidence="7" id="KW-1185">Reference proteome</keyword>
<comment type="catalytic activity">
    <reaction evidence="5">
        <text>malonyl-[ACP] + S-adenosyl-L-methionine = malonyl-[ACP] methyl ester + S-adenosyl-L-homocysteine</text>
        <dbReference type="Rhea" id="RHEA:17105"/>
        <dbReference type="Rhea" id="RHEA-COMP:9623"/>
        <dbReference type="Rhea" id="RHEA-COMP:9954"/>
        <dbReference type="ChEBI" id="CHEBI:57856"/>
        <dbReference type="ChEBI" id="CHEBI:59789"/>
        <dbReference type="ChEBI" id="CHEBI:78449"/>
        <dbReference type="ChEBI" id="CHEBI:78845"/>
        <dbReference type="EC" id="2.1.1.197"/>
    </reaction>
</comment>
<dbReference type="GO" id="GO:0102130">
    <property type="term" value="F:malonyl-CoA methyltransferase activity"/>
    <property type="evidence" value="ECO:0007669"/>
    <property type="project" value="UniProtKB-EC"/>
</dbReference>
<dbReference type="AlphaFoldDB" id="A0A518V4I7"/>
<gene>
    <name evidence="5 6" type="primary">bioC</name>
    <name evidence="6" type="ORF">EEL30_05735</name>
</gene>
<evidence type="ECO:0000256" key="4">
    <source>
        <dbReference type="ARBA" id="ARBA00022756"/>
    </source>
</evidence>
<evidence type="ECO:0000256" key="1">
    <source>
        <dbReference type="ARBA" id="ARBA00022603"/>
    </source>
</evidence>
<comment type="pathway">
    <text evidence="5">Cofactor biosynthesis; biotin biosynthesis.</text>
</comment>
<dbReference type="OrthoDB" id="9760689at2"/>
<evidence type="ECO:0000313" key="7">
    <source>
        <dbReference type="Proteomes" id="UP000319432"/>
    </source>
</evidence>
<keyword evidence="3 5" id="KW-0949">S-adenosyl-L-methionine</keyword>
<dbReference type="EC" id="2.1.1.197" evidence="5"/>
<accession>A0A518V4I7</accession>
<dbReference type="PANTHER" id="PTHR13090:SF1">
    <property type="entry name" value="ARGININE-HYDROXYLASE NDUFAF5, MITOCHONDRIAL"/>
    <property type="match status" value="1"/>
</dbReference>
<dbReference type="EMBL" id="CP033464">
    <property type="protein sequence ID" value="QDX91909.1"/>
    <property type="molecule type" value="Genomic_DNA"/>
</dbReference>
<dbReference type="Proteomes" id="UP000319432">
    <property type="component" value="Chromosome"/>
</dbReference>
<evidence type="ECO:0000256" key="2">
    <source>
        <dbReference type="ARBA" id="ARBA00022679"/>
    </source>
</evidence>
<dbReference type="Gene3D" id="3.40.50.150">
    <property type="entry name" value="Vaccinia Virus protein VP39"/>
    <property type="match status" value="1"/>
</dbReference>
<dbReference type="GO" id="GO:0032259">
    <property type="term" value="P:methylation"/>
    <property type="evidence" value="ECO:0007669"/>
    <property type="project" value="UniProtKB-KW"/>
</dbReference>
<keyword evidence="1 5" id="KW-0489">Methyltransferase</keyword>
<comment type="function">
    <text evidence="5">Converts the free carboxyl group of a malonyl-thioester to its methyl ester by transfer of a methyl group from S-adenosyl-L-methionine (SAM). It allows to synthesize pimeloyl-ACP via the fatty acid synthetic pathway.</text>
</comment>
<reference evidence="6 7" key="1">
    <citation type="submission" date="2018-11" db="EMBL/GenBank/DDBJ databases">
        <title>Phylogenetic determinants of toxin gene distribution in genomes of Brevibacillus laterosporus.</title>
        <authorList>
            <person name="Glare T.R."/>
            <person name="Durrant A."/>
            <person name="Berry C."/>
            <person name="Palma L."/>
            <person name="Ormskirk M."/>
            <person name="Cox M.O."/>
        </authorList>
    </citation>
    <scope>NUCLEOTIDE SEQUENCE [LARGE SCALE GENOMIC DNA]</scope>
    <source>
        <strain evidence="6 7">1821L</strain>
    </source>
</reference>
<dbReference type="InterPro" id="IPR011814">
    <property type="entry name" value="BioC"/>
</dbReference>
<dbReference type="PANTHER" id="PTHR13090">
    <property type="entry name" value="ARGININE-HYDROXYLASE NDUFAF5, MITOCHONDRIAL"/>
    <property type="match status" value="1"/>
</dbReference>